<keyword evidence="3" id="KW-0217">Developmental protein</keyword>
<name>A0ABC8S3I1_9AQUA</name>
<keyword evidence="5" id="KW-0238">DNA-binding</keyword>
<dbReference type="InterPro" id="IPR006936">
    <property type="entry name" value="ALOG_dom"/>
</dbReference>
<feature type="domain" description="ALOG" evidence="8">
    <location>
        <begin position="48"/>
        <end position="169"/>
    </location>
</feature>
<organism evidence="9 10">
    <name type="scientific">Ilex paraguariensis</name>
    <name type="common">yerba mate</name>
    <dbReference type="NCBI Taxonomy" id="185542"/>
    <lineage>
        <taxon>Eukaryota</taxon>
        <taxon>Viridiplantae</taxon>
        <taxon>Streptophyta</taxon>
        <taxon>Embryophyta</taxon>
        <taxon>Tracheophyta</taxon>
        <taxon>Spermatophyta</taxon>
        <taxon>Magnoliopsida</taxon>
        <taxon>eudicotyledons</taxon>
        <taxon>Gunneridae</taxon>
        <taxon>Pentapetalae</taxon>
        <taxon>asterids</taxon>
        <taxon>campanulids</taxon>
        <taxon>Aquifoliales</taxon>
        <taxon>Aquifoliaceae</taxon>
        <taxon>Ilex</taxon>
    </lineage>
</organism>
<evidence type="ECO:0000256" key="7">
    <source>
        <dbReference type="ARBA" id="ARBA00023242"/>
    </source>
</evidence>
<evidence type="ECO:0000256" key="1">
    <source>
        <dbReference type="ARBA" id="ARBA00004123"/>
    </source>
</evidence>
<dbReference type="PROSITE" id="PS51697">
    <property type="entry name" value="ALOG"/>
    <property type="match status" value="1"/>
</dbReference>
<evidence type="ECO:0000256" key="4">
    <source>
        <dbReference type="ARBA" id="ARBA00023015"/>
    </source>
</evidence>
<comment type="similarity">
    <text evidence="2">Belongs to the plant homeotic and developmental regulators ALOG protein family.</text>
</comment>
<proteinExistence type="inferred from homology"/>
<evidence type="ECO:0000256" key="6">
    <source>
        <dbReference type="ARBA" id="ARBA00023163"/>
    </source>
</evidence>
<reference evidence="9 10" key="1">
    <citation type="submission" date="2024-02" db="EMBL/GenBank/DDBJ databases">
        <authorList>
            <person name="Vignale AGUSTIN F."/>
            <person name="Sosa J E."/>
            <person name="Modenutti C."/>
        </authorList>
    </citation>
    <scope>NUCLEOTIDE SEQUENCE [LARGE SCALE GENOMIC DNA]</scope>
</reference>
<protein>
    <recommendedName>
        <fullName evidence="8">ALOG domain-containing protein</fullName>
    </recommendedName>
</protein>
<dbReference type="PANTHER" id="PTHR31165:SF2">
    <property type="entry name" value="ALOG DOMAIN-CONTAINING PROTEIN"/>
    <property type="match status" value="1"/>
</dbReference>
<dbReference type="EMBL" id="CAUOFW020002147">
    <property type="protein sequence ID" value="CAK9151493.1"/>
    <property type="molecule type" value="Genomic_DNA"/>
</dbReference>
<evidence type="ECO:0000313" key="10">
    <source>
        <dbReference type="Proteomes" id="UP001642360"/>
    </source>
</evidence>
<evidence type="ECO:0000313" key="9">
    <source>
        <dbReference type="EMBL" id="CAK9151493.1"/>
    </source>
</evidence>
<evidence type="ECO:0000256" key="2">
    <source>
        <dbReference type="ARBA" id="ARBA00010308"/>
    </source>
</evidence>
<evidence type="ECO:0000256" key="5">
    <source>
        <dbReference type="ARBA" id="ARBA00023125"/>
    </source>
</evidence>
<evidence type="ECO:0000256" key="3">
    <source>
        <dbReference type="ARBA" id="ARBA00022473"/>
    </source>
</evidence>
<comment type="subcellular location">
    <subcellularLocation>
        <location evidence="1">Nucleus</location>
    </subcellularLocation>
</comment>
<keyword evidence="6" id="KW-0804">Transcription</keyword>
<sequence>MSAAAAAAAAAAACSSRRCKSKNSSSSISSNTIRYQKPPLLLPPTLSRYEDQKRRDWDTFRQYLNNHRPPLSLSRCSGDHILEFLRYIDQFGKTKVHTNTCPFFGHLHPPAPCPCPFKQSWASLEALVSRLGIAFEEKGGDAENNPFDSNDVKLYLRKVRDNQAKARGT</sequence>
<dbReference type="GO" id="GO:0005634">
    <property type="term" value="C:nucleus"/>
    <property type="evidence" value="ECO:0007669"/>
    <property type="project" value="UniProtKB-SubCell"/>
</dbReference>
<evidence type="ECO:0000259" key="8">
    <source>
        <dbReference type="PROSITE" id="PS51697"/>
    </source>
</evidence>
<keyword evidence="4" id="KW-0805">Transcription regulation</keyword>
<dbReference type="InterPro" id="IPR040222">
    <property type="entry name" value="ALOG"/>
</dbReference>
<gene>
    <name evidence="9" type="ORF">ILEXP_LOCUS19664</name>
</gene>
<dbReference type="AlphaFoldDB" id="A0ABC8S3I1"/>
<dbReference type="PANTHER" id="PTHR31165">
    <property type="entry name" value="PROTEIN G1-LIKE2"/>
    <property type="match status" value="1"/>
</dbReference>
<dbReference type="Proteomes" id="UP001642360">
    <property type="component" value="Unassembled WGS sequence"/>
</dbReference>
<keyword evidence="7" id="KW-0539">Nucleus</keyword>
<dbReference type="GO" id="GO:0003677">
    <property type="term" value="F:DNA binding"/>
    <property type="evidence" value="ECO:0007669"/>
    <property type="project" value="UniProtKB-KW"/>
</dbReference>
<comment type="caution">
    <text evidence="9">The sequence shown here is derived from an EMBL/GenBank/DDBJ whole genome shotgun (WGS) entry which is preliminary data.</text>
</comment>
<accession>A0ABC8S3I1</accession>
<keyword evidence="10" id="KW-1185">Reference proteome</keyword>
<dbReference type="Pfam" id="PF04852">
    <property type="entry name" value="ALOG_dom"/>
    <property type="match status" value="1"/>
</dbReference>